<dbReference type="Gene3D" id="1.20.120.720">
    <property type="entry name" value="Myosin VI head, motor domain, U50 subdomain"/>
    <property type="match status" value="1"/>
</dbReference>
<dbReference type="InterPro" id="IPR000048">
    <property type="entry name" value="IQ_motif_EF-hand-BS"/>
</dbReference>
<evidence type="ECO:0000256" key="2">
    <source>
        <dbReference type="ARBA" id="ARBA00022840"/>
    </source>
</evidence>
<dbReference type="SMART" id="SM00242">
    <property type="entry name" value="MYSc"/>
    <property type="match status" value="1"/>
</dbReference>
<dbReference type="PANTHER" id="PTHR13140">
    <property type="entry name" value="MYOSIN"/>
    <property type="match status" value="1"/>
</dbReference>
<dbReference type="GO" id="GO:0000146">
    <property type="term" value="F:microfilament motor activity"/>
    <property type="evidence" value="ECO:0007669"/>
    <property type="project" value="TreeGrafter"/>
</dbReference>
<dbReference type="GO" id="GO:0016459">
    <property type="term" value="C:myosin complex"/>
    <property type="evidence" value="ECO:0007669"/>
    <property type="project" value="UniProtKB-KW"/>
</dbReference>
<gene>
    <name evidence="8" type="ORF">WMSIL1_LOCUS10994</name>
</gene>
<evidence type="ECO:0000256" key="1">
    <source>
        <dbReference type="ARBA" id="ARBA00022741"/>
    </source>
</evidence>
<dbReference type="Gene3D" id="6.10.220.10">
    <property type="match status" value="1"/>
</dbReference>
<dbReference type="Gene3D" id="3.40.850.10">
    <property type="entry name" value="Kinesin motor domain"/>
    <property type="match status" value="2"/>
</dbReference>
<dbReference type="InterPro" id="IPR027417">
    <property type="entry name" value="P-loop_NTPase"/>
</dbReference>
<dbReference type="GO" id="GO:0005886">
    <property type="term" value="C:plasma membrane"/>
    <property type="evidence" value="ECO:0007669"/>
    <property type="project" value="TreeGrafter"/>
</dbReference>
<dbReference type="InterPro" id="IPR001609">
    <property type="entry name" value="Myosin_head_motor_dom-like"/>
</dbReference>
<evidence type="ECO:0000256" key="4">
    <source>
        <dbReference type="ARBA" id="ARBA00023175"/>
    </source>
</evidence>
<dbReference type="GO" id="GO:0051015">
    <property type="term" value="F:actin filament binding"/>
    <property type="evidence" value="ECO:0007669"/>
    <property type="project" value="TreeGrafter"/>
</dbReference>
<evidence type="ECO:0000256" key="5">
    <source>
        <dbReference type="ARBA" id="ARBA00023203"/>
    </source>
</evidence>
<dbReference type="Pfam" id="PF21521">
    <property type="entry name" value="MYO6_lever"/>
    <property type="match status" value="1"/>
</dbReference>
<dbReference type="SUPFAM" id="SSF52540">
    <property type="entry name" value="P-loop containing nucleoside triphosphate hydrolases"/>
    <property type="match status" value="1"/>
</dbReference>
<keyword evidence="1 6" id="KW-0547">Nucleotide-binding</keyword>
<reference evidence="8 9" key="1">
    <citation type="submission" date="2019-07" db="EMBL/GenBank/DDBJ databases">
        <authorList>
            <person name="Jastrzebski P J."/>
            <person name="Paukszto L."/>
            <person name="Jastrzebski P J."/>
        </authorList>
    </citation>
    <scope>NUCLEOTIDE SEQUENCE [LARGE SCALE GENOMIC DNA]</scope>
    <source>
        <strain evidence="8 9">WMS-il1</strain>
    </source>
</reference>
<dbReference type="PANTHER" id="PTHR13140:SF745">
    <property type="entry name" value="UNCONVENTIONAL MYOSIN-VI"/>
    <property type="match status" value="1"/>
</dbReference>
<proteinExistence type="inferred from homology"/>
<dbReference type="GO" id="GO:0030139">
    <property type="term" value="C:endocytic vesicle"/>
    <property type="evidence" value="ECO:0007669"/>
    <property type="project" value="TreeGrafter"/>
</dbReference>
<evidence type="ECO:0000313" key="9">
    <source>
        <dbReference type="Proteomes" id="UP000321570"/>
    </source>
</evidence>
<sequence>MESKNCWLPDEVQGYALAKIIKVRDGIASCQALSKDRNTYEIPTSQVMLVEPHDHYPDDNCALINLNEATLLENVKQRYINDKIYTYVANILIAVNPYSEIRGLYSREMIEKYKGKSLGVLPPHPFAIADKAFRDMRMLKESQAIIVSGESGAGKTETTKHVLRYLTEGYGANAGVIEQRIIDSNPLLEAFGNAKTVRNNNSSRFGKFIELAFDKQAGVCGGSLEHYILEKSRLVRQSPNERNFHFFYQLFAGASDSLRQKLGLTTPDDFVYLSRGCTRYFLQPQNRHSLSDDRLSCDQKELGPLQDIKMDDLEDFKTSVKVMKDMGLDESAQESIFSILAGILHLGNVVFQESKSAHGGCVVSTQSQSSLNMASKLLGIEASKMSKALTTRVTGTRDLTIALRAEETSNARDGLVKIIYDRLFELLVTTVNRAIPHSNKQTYIGLLDIAGFEHFEVNSFEQFCINYCNEKLQQFFNERILREEQVVYQKEGLNVKSVTYVDNQDCINLIESKKSGILALLDEESRLPNSNSEHFTNEVHRVHSENARLTVPRKDKKFKNLRDSEGFLLKHFAGPVCYTTVEFIAKNNDALHHSLEELLHCSTNDLLRKMHNPKEAKSWTARRIQSNIAGKINFISVGTKFKDQINELIKKLTLSGTNFIRCVKPNSLMADHQFEGGPCLLQLRFFGLTDVLMLMQQGFPSRTQFSNLYSAYKPILPQNLRRLEPRMFFKALFHAVGMNDDDYKFGVSKVFFRAGKFAEFDDILRMDPDNLSNMIERARRWILTYRWRRAIYTALSVIKLQKKIVLRQNSALCIQRYLRGWLVRRRVGYIIRVKRDLEGMAKELRGVRESYKNLPEFQSKGYANVDQAMFEINELEKRIRGYSTSLKPDDLRANFERVQANVRDVKLELNAHQKMDDEKKRKKLEEENAEPLIKFRNVGSLQAAAPGITNGNGEAHKNGLDVIYNNISEDTLKATMTANGHSEGVEAFLMKLNNMTFKEVKSHMESTQSDLERRCCERELNRRFIALKDFKDIRRLSTLNNRDSRLK</sequence>
<dbReference type="Proteomes" id="UP000321570">
    <property type="component" value="Unassembled WGS sequence"/>
</dbReference>
<evidence type="ECO:0000256" key="6">
    <source>
        <dbReference type="PROSITE-ProRule" id="PRU00782"/>
    </source>
</evidence>
<dbReference type="SMART" id="SM00015">
    <property type="entry name" value="IQ"/>
    <property type="match status" value="1"/>
</dbReference>
<evidence type="ECO:0000313" key="8">
    <source>
        <dbReference type="EMBL" id="VUZ52462.1"/>
    </source>
</evidence>
<organism evidence="8 9">
    <name type="scientific">Hymenolepis diminuta</name>
    <name type="common">Rat tapeworm</name>
    <dbReference type="NCBI Taxonomy" id="6216"/>
    <lineage>
        <taxon>Eukaryota</taxon>
        <taxon>Metazoa</taxon>
        <taxon>Spiralia</taxon>
        <taxon>Lophotrochozoa</taxon>
        <taxon>Platyhelminthes</taxon>
        <taxon>Cestoda</taxon>
        <taxon>Eucestoda</taxon>
        <taxon>Cyclophyllidea</taxon>
        <taxon>Hymenolepididae</taxon>
        <taxon>Hymenolepis</taxon>
    </lineage>
</organism>
<keyword evidence="3 6" id="KW-0518">Myosin</keyword>
<evidence type="ECO:0000256" key="3">
    <source>
        <dbReference type="ARBA" id="ARBA00023123"/>
    </source>
</evidence>
<name>A0A564YZ02_HYMDI</name>
<keyword evidence="4 6" id="KW-0505">Motor protein</keyword>
<accession>A0A564YZ02</accession>
<feature type="domain" description="Myosin motor" evidence="7">
    <location>
        <begin position="55"/>
        <end position="765"/>
    </location>
</feature>
<feature type="binding site" evidence="6">
    <location>
        <begin position="149"/>
        <end position="156"/>
    </location>
    <ligand>
        <name>ATP</name>
        <dbReference type="ChEBI" id="CHEBI:30616"/>
    </ligand>
</feature>
<dbReference type="PRINTS" id="PR00193">
    <property type="entry name" value="MYOSINHEAVY"/>
</dbReference>
<dbReference type="AlphaFoldDB" id="A0A564YZ02"/>
<dbReference type="GO" id="GO:0007015">
    <property type="term" value="P:actin filament organization"/>
    <property type="evidence" value="ECO:0007669"/>
    <property type="project" value="TreeGrafter"/>
</dbReference>
<dbReference type="InterPro" id="IPR049016">
    <property type="entry name" value="MYO6_lever"/>
</dbReference>
<dbReference type="InterPro" id="IPR036961">
    <property type="entry name" value="Kinesin_motor_dom_sf"/>
</dbReference>
<comment type="similarity">
    <text evidence="6">Belongs to the TRAFAC class myosin-kinesin ATPase superfamily. Myosin family.</text>
</comment>
<dbReference type="Gene3D" id="3.30.70.1590">
    <property type="match status" value="1"/>
</dbReference>
<dbReference type="PROSITE" id="PS51456">
    <property type="entry name" value="MYOSIN_MOTOR"/>
    <property type="match status" value="1"/>
</dbReference>
<feature type="region of interest" description="Actin-binding" evidence="6">
    <location>
        <begin position="645"/>
        <end position="667"/>
    </location>
</feature>
<dbReference type="GO" id="GO:0030048">
    <property type="term" value="P:actin filament-based movement"/>
    <property type="evidence" value="ECO:0007669"/>
    <property type="project" value="TreeGrafter"/>
</dbReference>
<dbReference type="CDD" id="cd21759">
    <property type="entry name" value="CBD_MYO6-like"/>
    <property type="match status" value="1"/>
</dbReference>
<dbReference type="Gene3D" id="1.20.58.530">
    <property type="match status" value="1"/>
</dbReference>
<dbReference type="GO" id="GO:0005524">
    <property type="term" value="F:ATP binding"/>
    <property type="evidence" value="ECO:0007669"/>
    <property type="project" value="UniProtKB-UniRule"/>
</dbReference>
<protein>
    <recommendedName>
        <fullName evidence="7">Myosin motor domain-containing protein</fullName>
    </recommendedName>
</protein>
<keyword evidence="5 6" id="KW-0009">Actin-binding</keyword>
<dbReference type="Pfam" id="PF00063">
    <property type="entry name" value="Myosin_head"/>
    <property type="match status" value="1"/>
</dbReference>
<dbReference type="PROSITE" id="PS50096">
    <property type="entry name" value="IQ"/>
    <property type="match status" value="1"/>
</dbReference>
<keyword evidence="2 6" id="KW-0067">ATP-binding</keyword>
<keyword evidence="9" id="KW-1185">Reference proteome</keyword>
<evidence type="ECO:0000259" key="7">
    <source>
        <dbReference type="PROSITE" id="PS51456"/>
    </source>
</evidence>
<dbReference type="EMBL" id="CABIJS010000499">
    <property type="protein sequence ID" value="VUZ52462.1"/>
    <property type="molecule type" value="Genomic_DNA"/>
</dbReference>